<sequence length="123" mass="13141">MSRSPEGTNSKRSEHLQTHGDDPPANMHMLTLVSLLVAVTLCLCHGDSSAHSNDSPSSEAFISKQDSATIVKRHAQDPQGVAAAAAPDPLEGLREVCELNAACDELADHIGFAEAYRRFYGPV</sequence>
<keyword evidence="2" id="KW-1185">Reference proteome</keyword>
<dbReference type="Proteomes" id="UP000827872">
    <property type="component" value="Linkage Group LG01"/>
</dbReference>
<reference evidence="1" key="1">
    <citation type="submission" date="2021-08" db="EMBL/GenBank/DDBJ databases">
        <title>The first chromosome-level gecko genome reveals the dynamic sex chromosomes of Neotropical dwarf geckos (Sphaerodactylidae: Sphaerodactylus).</title>
        <authorList>
            <person name="Pinto B.J."/>
            <person name="Keating S.E."/>
            <person name="Gamble T."/>
        </authorList>
    </citation>
    <scope>NUCLEOTIDE SEQUENCE</scope>
    <source>
        <strain evidence="1">TG3544</strain>
    </source>
</reference>
<comment type="caution">
    <text evidence="1">The sequence shown here is derived from an EMBL/GenBank/DDBJ whole genome shotgun (WGS) entry which is preliminary data.</text>
</comment>
<organism evidence="1 2">
    <name type="scientific">Sphaerodactylus townsendi</name>
    <dbReference type="NCBI Taxonomy" id="933632"/>
    <lineage>
        <taxon>Eukaryota</taxon>
        <taxon>Metazoa</taxon>
        <taxon>Chordata</taxon>
        <taxon>Craniata</taxon>
        <taxon>Vertebrata</taxon>
        <taxon>Euteleostomi</taxon>
        <taxon>Lepidosauria</taxon>
        <taxon>Squamata</taxon>
        <taxon>Bifurcata</taxon>
        <taxon>Gekkota</taxon>
        <taxon>Sphaerodactylidae</taxon>
        <taxon>Sphaerodactylus</taxon>
    </lineage>
</organism>
<gene>
    <name evidence="1" type="ORF">K3G42_008628</name>
</gene>
<evidence type="ECO:0000313" key="2">
    <source>
        <dbReference type="Proteomes" id="UP000827872"/>
    </source>
</evidence>
<dbReference type="EMBL" id="CM037614">
    <property type="protein sequence ID" value="KAH8015796.1"/>
    <property type="molecule type" value="Genomic_DNA"/>
</dbReference>
<accession>A0ACB8G7V7</accession>
<evidence type="ECO:0000313" key="1">
    <source>
        <dbReference type="EMBL" id="KAH8015796.1"/>
    </source>
</evidence>
<name>A0ACB8G7V7_9SAUR</name>
<protein>
    <submittedName>
        <fullName evidence="1">Uncharacterized protein</fullName>
    </submittedName>
</protein>
<proteinExistence type="predicted"/>